<dbReference type="EMBL" id="HG315671">
    <property type="protein sequence ID" value="CDF80321.1"/>
    <property type="molecule type" value="Genomic_DNA"/>
</dbReference>
<keyword evidence="5" id="KW-1185">Reference proteome</keyword>
<feature type="domain" description="Glycosyl transferase family 1" evidence="3">
    <location>
        <begin position="216"/>
        <end position="389"/>
    </location>
</feature>
<protein>
    <submittedName>
        <fullName evidence="4">Glycosyltransferase (GT4)</fullName>
    </submittedName>
</protein>
<name>T2KPE8_FORAG</name>
<evidence type="ECO:0000256" key="1">
    <source>
        <dbReference type="ARBA" id="ARBA00022679"/>
    </source>
</evidence>
<dbReference type="HOGENOM" id="CLU_365505_0_0_10"/>
<evidence type="ECO:0000313" key="4">
    <source>
        <dbReference type="EMBL" id="CDF80321.1"/>
    </source>
</evidence>
<dbReference type="Gene3D" id="3.40.50.2000">
    <property type="entry name" value="Glycogen Phosphorylase B"/>
    <property type="match status" value="2"/>
</dbReference>
<sequence>MKSELKLKNKTNNLGNDRKKNYTKSNIKKHQKKATKSRSKILMLSTYPPRECGIATYTQDLKKALTNTFQESLDIKICAIETDLDRHSYDYAEVELVLNIDNVESFVSVARDINSDENLDLIMVQHEFGLYKNNLELFHTLLNIIEKPIILAFHTVLPNPNPELEKEVKNLGAIAKTITVMTESSADILIKEYNISPDKIEIISHGTHLVNHQKKDSLKEKYNLTNHKVISTFGFIGPGKSIETTLDALPIIIAEHPDIMFLIVGKTHPTIFSEKGHAYMDFLLQKVEDLNLHDYVKFVNKFVPLPELLDYLLLSDCYIFSSKDPNQAVSGTFSYAVSCGCPIISTPIPHAKEVLKLGNGLLFDFGDSNQLAHSVIKLLNDEHLMEDMRLKNLHNSAANAWENAAISHAHLFSRHTQKPLTYKKPRIMLDHIKRMTTDVGIIQFSKINAPDSASGYTLDDNARALIALVDHYKITLQKSDLVLIRTYIRFILNCQRTNGEFLNYVNEHKEFTKQNNDVNLEDSNGRAIWALGYVFSLLEEGIDINETLLLNIKWAINQFIPHINHYKSPRALGFIIKGLYYYNTKAQDAEVTIFIKNSADKLVRLYEFHSEDNWNWFENYLTYANSVLPESLLFSWKATGDLKYKTIAKTSLDFLLSKIIKDKCLKVISNKNWLLKDFEDSNTNCGGEQPIDVAYTILALKQFDLVFPKAGYNEKMELAFSWFLGNNQLNQIIYNPCTGGCYDGLETHTVNLNQGAESTISYLLARLVFEQ</sequence>
<dbReference type="eggNOG" id="COG0438">
    <property type="taxonomic scope" value="Bacteria"/>
</dbReference>
<feature type="region of interest" description="Disordered" evidence="2">
    <location>
        <begin position="1"/>
        <end position="30"/>
    </location>
</feature>
<dbReference type="InterPro" id="IPR008928">
    <property type="entry name" value="6-hairpin_glycosidase_sf"/>
</dbReference>
<evidence type="ECO:0000256" key="2">
    <source>
        <dbReference type="SAM" id="MobiDB-lite"/>
    </source>
</evidence>
<organism evidence="4 5">
    <name type="scientific">Formosa agariphila (strain DSM 15362 / KCTC 12365 / LMG 23005 / KMM 3901 / M-2Alg 35-1)</name>
    <dbReference type="NCBI Taxonomy" id="1347342"/>
    <lineage>
        <taxon>Bacteria</taxon>
        <taxon>Pseudomonadati</taxon>
        <taxon>Bacteroidota</taxon>
        <taxon>Flavobacteriia</taxon>
        <taxon>Flavobacteriales</taxon>
        <taxon>Flavobacteriaceae</taxon>
        <taxon>Formosa</taxon>
    </lineage>
</organism>
<dbReference type="InterPro" id="IPR001296">
    <property type="entry name" value="Glyco_trans_1"/>
</dbReference>
<dbReference type="SUPFAM" id="SSF48208">
    <property type="entry name" value="Six-hairpin glycosidases"/>
    <property type="match status" value="1"/>
</dbReference>
<dbReference type="Proteomes" id="UP000016160">
    <property type="component" value="Chromosome"/>
</dbReference>
<dbReference type="AlphaFoldDB" id="T2KPE8"/>
<dbReference type="STRING" id="1347342.BN863_26090"/>
<evidence type="ECO:0000259" key="3">
    <source>
        <dbReference type="Pfam" id="PF00534"/>
    </source>
</evidence>
<dbReference type="SUPFAM" id="SSF53756">
    <property type="entry name" value="UDP-Glycosyltransferase/glycogen phosphorylase"/>
    <property type="match status" value="1"/>
</dbReference>
<dbReference type="RefSeq" id="WP_051774802.1">
    <property type="nucleotide sequence ID" value="NZ_HG315671.1"/>
</dbReference>
<dbReference type="GO" id="GO:0016757">
    <property type="term" value="F:glycosyltransferase activity"/>
    <property type="evidence" value="ECO:0007669"/>
    <property type="project" value="InterPro"/>
</dbReference>
<gene>
    <name evidence="4" type="ORF">BN863_26090</name>
</gene>
<dbReference type="PANTHER" id="PTHR46401:SF2">
    <property type="entry name" value="GLYCOSYLTRANSFERASE WBBK-RELATED"/>
    <property type="match status" value="1"/>
</dbReference>
<dbReference type="Pfam" id="PF00534">
    <property type="entry name" value="Glycos_transf_1"/>
    <property type="match status" value="1"/>
</dbReference>
<reference evidence="4 5" key="1">
    <citation type="journal article" date="2013" name="Appl. Environ. Microbiol.">
        <title>The genome of the alga-associated marine flavobacterium Formosa agariphila KMM 3901T reveals a broad potential for degradation of algal polysaccharides.</title>
        <authorList>
            <person name="Mann A.J."/>
            <person name="Hahnke R.L."/>
            <person name="Huang S."/>
            <person name="Werner J."/>
            <person name="Xing P."/>
            <person name="Barbeyron T."/>
            <person name="Huettel B."/>
            <person name="Stueber K."/>
            <person name="Reinhardt R."/>
            <person name="Harder J."/>
            <person name="Gloeckner F.O."/>
            <person name="Amann R.I."/>
            <person name="Teeling H."/>
        </authorList>
    </citation>
    <scope>NUCLEOTIDE SEQUENCE [LARGE SCALE GENOMIC DNA]</scope>
    <source>
        <strain evidence="5">DSM 15362 / KCTC 12365 / LMG 23005 / KMM 3901</strain>
    </source>
</reference>
<dbReference type="GO" id="GO:0009103">
    <property type="term" value="P:lipopolysaccharide biosynthetic process"/>
    <property type="evidence" value="ECO:0007669"/>
    <property type="project" value="TreeGrafter"/>
</dbReference>
<dbReference type="PANTHER" id="PTHR46401">
    <property type="entry name" value="GLYCOSYLTRANSFERASE WBBK-RELATED"/>
    <property type="match status" value="1"/>
</dbReference>
<keyword evidence="1 4" id="KW-0808">Transferase</keyword>
<proteinExistence type="predicted"/>
<accession>T2KPE8</accession>
<evidence type="ECO:0000313" key="5">
    <source>
        <dbReference type="Proteomes" id="UP000016160"/>
    </source>
</evidence>
<dbReference type="PATRIC" id="fig|1347342.6.peg.2625"/>